<accession>A0A7X1F5S0</accession>
<sequence length="479" mass="52684">MASDKALNAKNLAALGADRLADILLELVAGDAAAKRRLRLELASRTEGGAGVAAEIRKRLAIIAKSRSFVDWPKYRAFVADIEAQRRAIVDHVAPTQPAEAFELLWRLLDMAPSLYDRCDDSNGAIGSVMEAALEELCRTAPHCGLKVPTLAEKVYAGVCANGYGQFDGLIGLMAPILGQQGLALLKTKFEALEKTPPSKPKNEERRVIGWGLGGPLYEDDLEIKGHARLVRSALTEIADALGDVDAYAARYSAEEQVNPAIAAGIAQRLLGAGRAGEALAALDRAAGTRGQGRYWPDWDRVRIDVLDGLGRADEAQAMRWHLFESVLHAEYLKEYLKRLPDFDDEEAEQRAMSIAAAYPDFDRGLQFLATWPALAAAAAMVLARHREMSGDHYWYLTDAADHLDKDHPLAATLILRSMIGFALDRGRSKRYPHAARHLQTCGYLSRRIEDWAGHPDHDCYVADLRAQHGRKSGFWNAE</sequence>
<dbReference type="RefSeq" id="WP_185682320.1">
    <property type="nucleotide sequence ID" value="NZ_JACLAU010000003.1"/>
</dbReference>
<protein>
    <submittedName>
        <fullName evidence="1">Uncharacterized protein</fullName>
    </submittedName>
</protein>
<reference evidence="1 2" key="1">
    <citation type="submission" date="2020-08" db="EMBL/GenBank/DDBJ databases">
        <title>The genome sequence of Novosphingobium flavum 4Y4.</title>
        <authorList>
            <person name="Liu Y."/>
        </authorList>
    </citation>
    <scope>NUCLEOTIDE SEQUENCE [LARGE SCALE GENOMIC DNA]</scope>
    <source>
        <strain evidence="1 2">4Y4</strain>
    </source>
</reference>
<dbReference type="Pfam" id="PF21810">
    <property type="entry name" value="DUF6880"/>
    <property type="match status" value="1"/>
</dbReference>
<comment type="caution">
    <text evidence="1">The sequence shown here is derived from an EMBL/GenBank/DDBJ whole genome shotgun (WGS) entry which is preliminary data.</text>
</comment>
<keyword evidence="2" id="KW-1185">Reference proteome</keyword>
<dbReference type="Proteomes" id="UP000520156">
    <property type="component" value="Unassembled WGS sequence"/>
</dbReference>
<name>A0A7X1F5S0_9SPHN</name>
<proteinExistence type="predicted"/>
<dbReference type="InterPro" id="IPR049245">
    <property type="entry name" value="DUF6880"/>
</dbReference>
<dbReference type="AlphaFoldDB" id="A0A7X1F5S0"/>
<evidence type="ECO:0000313" key="1">
    <source>
        <dbReference type="EMBL" id="MBC2650905.1"/>
    </source>
</evidence>
<organism evidence="1 2">
    <name type="scientific">Novosphingobium aerophilum</name>
    <dbReference type="NCBI Taxonomy" id="2839843"/>
    <lineage>
        <taxon>Bacteria</taxon>
        <taxon>Pseudomonadati</taxon>
        <taxon>Pseudomonadota</taxon>
        <taxon>Alphaproteobacteria</taxon>
        <taxon>Sphingomonadales</taxon>
        <taxon>Sphingomonadaceae</taxon>
        <taxon>Novosphingobium</taxon>
    </lineage>
</organism>
<gene>
    <name evidence="1" type="ORF">H7F49_04250</name>
</gene>
<dbReference type="EMBL" id="JACLAU010000003">
    <property type="protein sequence ID" value="MBC2650905.1"/>
    <property type="molecule type" value="Genomic_DNA"/>
</dbReference>
<evidence type="ECO:0000313" key="2">
    <source>
        <dbReference type="Proteomes" id="UP000520156"/>
    </source>
</evidence>